<dbReference type="InterPro" id="IPR001412">
    <property type="entry name" value="aa-tRNA-synth_I_CS"/>
</dbReference>
<dbReference type="GO" id="GO:0005737">
    <property type="term" value="C:cytoplasm"/>
    <property type="evidence" value="ECO:0007669"/>
    <property type="project" value="InterPro"/>
</dbReference>
<evidence type="ECO:0000256" key="13">
    <source>
        <dbReference type="SAM" id="Coils"/>
    </source>
</evidence>
<dbReference type="PANTHER" id="PTHR11956:SF5">
    <property type="entry name" value="ARGININE--TRNA LIGASE, CYTOPLASMIC"/>
    <property type="match status" value="1"/>
</dbReference>
<reference evidence="16 17" key="1">
    <citation type="submission" date="2018-06" db="EMBL/GenBank/DDBJ databases">
        <title>Genomic Encyclopedia of Archaeal and Bacterial Type Strains, Phase II (KMG-II): from individual species to whole genera.</title>
        <authorList>
            <person name="Goeker M."/>
        </authorList>
    </citation>
    <scope>NUCLEOTIDE SEQUENCE [LARGE SCALE GENOMIC DNA]</scope>
    <source>
        <strain evidence="16 17">DSM 23857</strain>
    </source>
</reference>
<feature type="coiled-coil region" evidence="13">
    <location>
        <begin position="233"/>
        <end position="295"/>
    </location>
</feature>
<dbReference type="Gene3D" id="3.40.50.620">
    <property type="entry name" value="HUPs"/>
    <property type="match status" value="2"/>
</dbReference>
<proteinExistence type="inferred from homology"/>
<dbReference type="Gene3D" id="1.10.730.10">
    <property type="entry name" value="Isoleucyl-tRNA Synthetase, Domain 1"/>
    <property type="match status" value="1"/>
</dbReference>
<dbReference type="InterPro" id="IPR014729">
    <property type="entry name" value="Rossmann-like_a/b/a_fold"/>
</dbReference>
<dbReference type="Pfam" id="PF00750">
    <property type="entry name" value="tRNA-synt_1d"/>
    <property type="match status" value="2"/>
</dbReference>
<dbReference type="GO" id="GO:0006420">
    <property type="term" value="P:arginyl-tRNA aminoacylation"/>
    <property type="evidence" value="ECO:0007669"/>
    <property type="project" value="InterPro"/>
</dbReference>
<dbReference type="PANTHER" id="PTHR11956">
    <property type="entry name" value="ARGINYL-TRNA SYNTHETASE"/>
    <property type="match status" value="1"/>
</dbReference>
<keyword evidence="8 12" id="KW-0648">Protein biosynthesis</keyword>
<dbReference type="InterPro" id="IPR009080">
    <property type="entry name" value="tRNAsynth_Ia_anticodon-bd"/>
</dbReference>
<dbReference type="InterPro" id="IPR036695">
    <property type="entry name" value="Arg-tRNA-synth_N_sf"/>
</dbReference>
<dbReference type="OrthoDB" id="9805987at2"/>
<dbReference type="PRINTS" id="PR01038">
    <property type="entry name" value="TRNASYNTHARG"/>
</dbReference>
<protein>
    <recommendedName>
        <fullName evidence="3">Arginine--tRNA ligase</fullName>
        <ecNumber evidence="2">6.1.1.19</ecNumber>
    </recommendedName>
    <alternativeName>
        <fullName evidence="10">Arginyl-tRNA synthetase</fullName>
    </alternativeName>
</protein>
<evidence type="ECO:0000256" key="4">
    <source>
        <dbReference type="ARBA" id="ARBA00022490"/>
    </source>
</evidence>
<feature type="domain" description="Arginyl tRNA synthetase N-terminal" evidence="15">
    <location>
        <begin position="5"/>
        <end position="89"/>
    </location>
</feature>
<sequence>MSVVSAIRKATIEAVQSLYQQEVGEQDIAINVTKPEFEGEYTIVVFPFVKMSRRKPEETGADLGEALLKVAPGLISGYNVVKGFLNLNIADAYWTKFAQTSFLNPQVGQKPANGKKVMVEYSSPNTNKPLHLGHLRNNFLGYSVAEILKANGNEVVKANLVNDRGIHICKSMLAWQMFAHGDTPASTGIKGDHLVGDYYVKFEAVLRDQAETVKTRIFAGDFQDFQGEDLVKIEKLTTAFHKLEEELQQAGTNNITDETEKKKVDKEIAKLKEKIAKAKDDINEMARNRTEIMQQAKIMLQQWEAGNPEVRSLWATMNQWVYDGFEETYKSMGVDFDKFYYESDTYLLGKDLVEEGLAKGVLFKKEDNSVWIDLTADGLDQKLLLRGDGTSVYMTQDLGTARLKYEDYKIDQSVYVVADEQNYHFKVLQLILQKLQEPCADGIFHLSYGMVELPHGKMKSREGTVVDADDLIQEMINTAKQATQELGKVKDFAEDELDQLYYTLGVGAMKFFLLRVNPKNRIIFDPSESIDLHGFTAPFIQYSYARIRSILKDFSAADIEALNAFEYKGSLLPLEKELIILCEQFGGIIDEAAREMSPATIANYAYNLAQTFNSFYAKKEEGKYVYAVQNAEDKEKQALRIQIASLTANTIAQAMKLLGIGVPNRM</sequence>
<keyword evidence="9 12" id="KW-0030">Aminoacyl-tRNA synthetase</keyword>
<keyword evidence="6 12" id="KW-0547">Nucleotide-binding</keyword>
<keyword evidence="17" id="KW-1185">Reference proteome</keyword>
<evidence type="ECO:0000256" key="7">
    <source>
        <dbReference type="ARBA" id="ARBA00022840"/>
    </source>
</evidence>
<evidence type="ECO:0000256" key="5">
    <source>
        <dbReference type="ARBA" id="ARBA00022598"/>
    </source>
</evidence>
<evidence type="ECO:0000256" key="9">
    <source>
        <dbReference type="ARBA" id="ARBA00023146"/>
    </source>
</evidence>
<dbReference type="GO" id="GO:0004814">
    <property type="term" value="F:arginine-tRNA ligase activity"/>
    <property type="evidence" value="ECO:0007669"/>
    <property type="project" value="UniProtKB-EC"/>
</dbReference>
<dbReference type="SMART" id="SM01016">
    <property type="entry name" value="Arg_tRNA_synt_N"/>
    <property type="match status" value="1"/>
</dbReference>
<evidence type="ECO:0000256" key="10">
    <source>
        <dbReference type="ARBA" id="ARBA00033033"/>
    </source>
</evidence>
<gene>
    <name evidence="16" type="ORF">LX64_02222</name>
</gene>
<keyword evidence="7 12" id="KW-0067">ATP-binding</keyword>
<dbReference type="GO" id="GO:0005524">
    <property type="term" value="F:ATP binding"/>
    <property type="evidence" value="ECO:0007669"/>
    <property type="project" value="UniProtKB-KW"/>
</dbReference>
<evidence type="ECO:0000256" key="1">
    <source>
        <dbReference type="ARBA" id="ARBA00005594"/>
    </source>
</evidence>
<evidence type="ECO:0000313" key="17">
    <source>
        <dbReference type="Proteomes" id="UP000249547"/>
    </source>
</evidence>
<evidence type="ECO:0000313" key="16">
    <source>
        <dbReference type="EMBL" id="RAJ05068.1"/>
    </source>
</evidence>
<keyword evidence="4" id="KW-0963">Cytoplasm</keyword>
<dbReference type="RefSeq" id="WP_111597694.1">
    <property type="nucleotide sequence ID" value="NZ_QLLL01000004.1"/>
</dbReference>
<evidence type="ECO:0000256" key="8">
    <source>
        <dbReference type="ARBA" id="ARBA00022917"/>
    </source>
</evidence>
<evidence type="ECO:0000259" key="15">
    <source>
        <dbReference type="SMART" id="SM01016"/>
    </source>
</evidence>
<evidence type="ECO:0000259" key="14">
    <source>
        <dbReference type="SMART" id="SM00836"/>
    </source>
</evidence>
<comment type="catalytic activity">
    <reaction evidence="11">
        <text>tRNA(Arg) + L-arginine + ATP = L-arginyl-tRNA(Arg) + AMP + diphosphate</text>
        <dbReference type="Rhea" id="RHEA:20301"/>
        <dbReference type="Rhea" id="RHEA-COMP:9658"/>
        <dbReference type="Rhea" id="RHEA-COMP:9673"/>
        <dbReference type="ChEBI" id="CHEBI:30616"/>
        <dbReference type="ChEBI" id="CHEBI:32682"/>
        <dbReference type="ChEBI" id="CHEBI:33019"/>
        <dbReference type="ChEBI" id="CHEBI:78442"/>
        <dbReference type="ChEBI" id="CHEBI:78513"/>
        <dbReference type="ChEBI" id="CHEBI:456215"/>
        <dbReference type="EC" id="6.1.1.19"/>
    </reaction>
</comment>
<comment type="similarity">
    <text evidence="1 12">Belongs to the class-I aminoacyl-tRNA synthetase family.</text>
</comment>
<dbReference type="Proteomes" id="UP000249547">
    <property type="component" value="Unassembled WGS sequence"/>
</dbReference>
<organism evidence="16 17">
    <name type="scientific">Chitinophaga skermanii</name>
    <dbReference type="NCBI Taxonomy" id="331697"/>
    <lineage>
        <taxon>Bacteria</taxon>
        <taxon>Pseudomonadati</taxon>
        <taxon>Bacteroidota</taxon>
        <taxon>Chitinophagia</taxon>
        <taxon>Chitinophagales</taxon>
        <taxon>Chitinophagaceae</taxon>
        <taxon>Chitinophaga</taxon>
    </lineage>
</organism>
<dbReference type="EC" id="6.1.1.19" evidence="2"/>
<dbReference type="SUPFAM" id="SSF52374">
    <property type="entry name" value="Nucleotidylyl transferase"/>
    <property type="match status" value="1"/>
</dbReference>
<dbReference type="InterPro" id="IPR001278">
    <property type="entry name" value="Arg-tRNA-ligase"/>
</dbReference>
<dbReference type="InterPro" id="IPR005148">
    <property type="entry name" value="Arg-tRNA-synth_N"/>
</dbReference>
<name>A0A327QM15_9BACT</name>
<dbReference type="SUPFAM" id="SSF47323">
    <property type="entry name" value="Anticodon-binding domain of a subclass of class I aminoacyl-tRNA synthetases"/>
    <property type="match status" value="1"/>
</dbReference>
<evidence type="ECO:0000256" key="11">
    <source>
        <dbReference type="ARBA" id="ARBA00049339"/>
    </source>
</evidence>
<evidence type="ECO:0000256" key="12">
    <source>
        <dbReference type="RuleBase" id="RU363038"/>
    </source>
</evidence>
<keyword evidence="5 12" id="KW-0436">Ligase</keyword>
<dbReference type="PROSITE" id="PS00178">
    <property type="entry name" value="AA_TRNA_LIGASE_I"/>
    <property type="match status" value="1"/>
</dbReference>
<dbReference type="Gene3D" id="3.30.1360.70">
    <property type="entry name" value="Arginyl tRNA synthetase N-terminal domain"/>
    <property type="match status" value="1"/>
</dbReference>
<dbReference type="InterPro" id="IPR008909">
    <property type="entry name" value="DALR_anticod-bd"/>
</dbReference>
<dbReference type="EMBL" id="QLLL01000004">
    <property type="protein sequence ID" value="RAJ05068.1"/>
    <property type="molecule type" value="Genomic_DNA"/>
</dbReference>
<dbReference type="AlphaFoldDB" id="A0A327QM15"/>
<keyword evidence="13" id="KW-0175">Coiled coil</keyword>
<comment type="caution">
    <text evidence="16">The sequence shown here is derived from an EMBL/GenBank/DDBJ whole genome shotgun (WGS) entry which is preliminary data.</text>
</comment>
<accession>A0A327QM15</accession>
<evidence type="ECO:0000256" key="3">
    <source>
        <dbReference type="ARBA" id="ARBA00020262"/>
    </source>
</evidence>
<dbReference type="SMART" id="SM00836">
    <property type="entry name" value="DALR_1"/>
    <property type="match status" value="1"/>
</dbReference>
<dbReference type="SUPFAM" id="SSF55190">
    <property type="entry name" value="Arginyl-tRNA synthetase (ArgRS), N-terminal 'additional' domain"/>
    <property type="match status" value="1"/>
</dbReference>
<feature type="domain" description="DALR anticodon binding" evidence="14">
    <location>
        <begin position="540"/>
        <end position="666"/>
    </location>
</feature>
<dbReference type="InterPro" id="IPR035684">
    <property type="entry name" value="ArgRS_core"/>
</dbReference>
<evidence type="ECO:0000256" key="6">
    <source>
        <dbReference type="ARBA" id="ARBA00022741"/>
    </source>
</evidence>
<evidence type="ECO:0000256" key="2">
    <source>
        <dbReference type="ARBA" id="ARBA00012837"/>
    </source>
</evidence>
<dbReference type="Pfam" id="PF05746">
    <property type="entry name" value="DALR_1"/>
    <property type="match status" value="1"/>
</dbReference>